<dbReference type="FunFam" id="1.25.40.20:FF:000053">
    <property type="entry name" value="caskin-2 isoform X1"/>
    <property type="match status" value="1"/>
</dbReference>
<reference evidence="10" key="1">
    <citation type="submission" date="2021-06" db="EMBL/GenBank/DDBJ databases">
        <authorList>
            <consortium name="Wellcome Sanger Institute Data Sharing"/>
        </authorList>
    </citation>
    <scope>NUCLEOTIDE SEQUENCE [LARGE SCALE GENOMIC DNA]</scope>
</reference>
<dbReference type="GeneTree" id="ENSGT00940000158256"/>
<feature type="region of interest" description="Disordered" evidence="6">
    <location>
        <begin position="1055"/>
        <end position="1074"/>
    </location>
</feature>
<dbReference type="Pfam" id="PF12796">
    <property type="entry name" value="Ank_2"/>
    <property type="match status" value="2"/>
</dbReference>
<dbReference type="PANTHER" id="PTHR24174">
    <property type="entry name" value="ANKYRIN REPEAT AND STERILE ALPHA MOTIF DOMAIN-CONTAINING PROTEIN 1"/>
    <property type="match status" value="1"/>
</dbReference>
<dbReference type="Pfam" id="PF16632">
    <property type="entry name" value="Caskin-tail"/>
    <property type="match status" value="1"/>
</dbReference>
<dbReference type="Gene3D" id="1.25.40.20">
    <property type="entry name" value="Ankyrin repeat-containing domain"/>
    <property type="match status" value="3"/>
</dbReference>
<dbReference type="Ensembl" id="ENSECRT00000019592.1">
    <property type="protein sequence ID" value="ENSECRP00000019199.1"/>
    <property type="gene ID" value="ENSECRG00000011768.1"/>
</dbReference>
<feature type="region of interest" description="Disordered" evidence="6">
    <location>
        <begin position="569"/>
        <end position="600"/>
    </location>
</feature>
<dbReference type="SMART" id="SM00248">
    <property type="entry name" value="ANK"/>
    <property type="match status" value="6"/>
</dbReference>
<evidence type="ECO:0000259" key="8">
    <source>
        <dbReference type="PROSITE" id="PS50002"/>
    </source>
</evidence>
<dbReference type="InterPro" id="IPR036028">
    <property type="entry name" value="SH3-like_dom_sf"/>
</dbReference>
<feature type="compositionally biased region" description="Polar residues" evidence="6">
    <location>
        <begin position="765"/>
        <end position="783"/>
    </location>
</feature>
<dbReference type="Gene3D" id="1.10.150.50">
    <property type="entry name" value="Transcription Factor, Ets-1"/>
    <property type="match status" value="2"/>
</dbReference>
<keyword evidence="3 4" id="KW-0040">ANK repeat</keyword>
<gene>
    <name evidence="10" type="primary">LOC114664886</name>
</gene>
<keyword evidence="1 5" id="KW-0728">SH3 domain</keyword>
<dbReference type="InterPro" id="IPR033635">
    <property type="entry name" value="ANKS1/Caskin"/>
</dbReference>
<keyword evidence="2" id="KW-0677">Repeat</keyword>
<dbReference type="Gene3D" id="2.30.30.40">
    <property type="entry name" value="SH3 Domains"/>
    <property type="match status" value="1"/>
</dbReference>
<feature type="domain" description="SAM" evidence="9">
    <location>
        <begin position="400"/>
        <end position="464"/>
    </location>
</feature>
<dbReference type="PROSITE" id="PS50297">
    <property type="entry name" value="ANK_REP_REGION"/>
    <property type="match status" value="5"/>
</dbReference>
<dbReference type="CDD" id="cd09498">
    <property type="entry name" value="SAM_caskin1_2_repeat2"/>
    <property type="match status" value="1"/>
</dbReference>
<dbReference type="FunFam" id="1.10.150.50:FF:000032">
    <property type="entry name" value="caskin-1 isoform X1"/>
    <property type="match status" value="1"/>
</dbReference>
<feature type="repeat" description="ANK" evidence="4">
    <location>
        <begin position="89"/>
        <end position="121"/>
    </location>
</feature>
<evidence type="ECO:0000256" key="5">
    <source>
        <dbReference type="PROSITE-ProRule" id="PRU00192"/>
    </source>
</evidence>
<dbReference type="Pfam" id="PF16907">
    <property type="entry name" value="Caskin-Pro-rich"/>
    <property type="match status" value="1"/>
</dbReference>
<feature type="domain" description="SH3" evidence="8">
    <location>
        <begin position="290"/>
        <end position="356"/>
    </location>
</feature>
<feature type="signal peptide" evidence="7">
    <location>
        <begin position="1"/>
        <end position="30"/>
    </location>
</feature>
<protein>
    <submittedName>
        <fullName evidence="10">Caskin-2-like</fullName>
    </submittedName>
</protein>
<dbReference type="InterPro" id="IPR036770">
    <property type="entry name" value="Ankyrin_rpt-contain_sf"/>
</dbReference>
<organism evidence="10 11">
    <name type="scientific">Erpetoichthys calabaricus</name>
    <name type="common">Rope fish</name>
    <name type="synonym">Calamoichthys calabaricus</name>
    <dbReference type="NCBI Taxonomy" id="27687"/>
    <lineage>
        <taxon>Eukaryota</taxon>
        <taxon>Metazoa</taxon>
        <taxon>Chordata</taxon>
        <taxon>Craniata</taxon>
        <taxon>Vertebrata</taxon>
        <taxon>Euteleostomi</taxon>
        <taxon>Actinopterygii</taxon>
        <taxon>Polypteriformes</taxon>
        <taxon>Polypteridae</taxon>
        <taxon>Erpetoichthys</taxon>
    </lineage>
</organism>
<dbReference type="InterPro" id="IPR002110">
    <property type="entry name" value="Ankyrin_rpt"/>
</dbReference>
<evidence type="ECO:0000256" key="4">
    <source>
        <dbReference type="PROSITE-ProRule" id="PRU00023"/>
    </source>
</evidence>
<dbReference type="SUPFAM" id="SSF50044">
    <property type="entry name" value="SH3-domain"/>
    <property type="match status" value="1"/>
</dbReference>
<keyword evidence="11" id="KW-1185">Reference proteome</keyword>
<feature type="repeat" description="ANK" evidence="4">
    <location>
        <begin position="56"/>
        <end position="88"/>
    </location>
</feature>
<dbReference type="InterPro" id="IPR013761">
    <property type="entry name" value="SAM/pointed_sf"/>
</dbReference>
<evidence type="ECO:0000256" key="2">
    <source>
        <dbReference type="ARBA" id="ARBA00022737"/>
    </source>
</evidence>
<dbReference type="SUPFAM" id="SSF47769">
    <property type="entry name" value="SAM/Pointed domain"/>
    <property type="match status" value="1"/>
</dbReference>
<feature type="region of interest" description="Disordered" evidence="6">
    <location>
        <begin position="720"/>
        <end position="803"/>
    </location>
</feature>
<dbReference type="FunFam" id="2.30.30.40:FF:000062">
    <property type="entry name" value="caskin-2 isoform X1"/>
    <property type="match status" value="1"/>
</dbReference>
<feature type="compositionally biased region" description="Polar residues" evidence="6">
    <location>
        <begin position="1055"/>
        <end position="1073"/>
    </location>
</feature>
<evidence type="ECO:0000313" key="10">
    <source>
        <dbReference type="Ensembl" id="ENSECRP00000019199.1"/>
    </source>
</evidence>
<dbReference type="SUPFAM" id="SSF48403">
    <property type="entry name" value="Ankyrin repeat"/>
    <property type="match status" value="1"/>
</dbReference>
<dbReference type="PROSITE" id="PS50105">
    <property type="entry name" value="SAM_DOMAIN"/>
    <property type="match status" value="1"/>
</dbReference>
<evidence type="ECO:0000256" key="1">
    <source>
        <dbReference type="ARBA" id="ARBA00022443"/>
    </source>
</evidence>
<feature type="compositionally biased region" description="Basic and acidic residues" evidence="6">
    <location>
        <begin position="571"/>
        <end position="597"/>
    </location>
</feature>
<proteinExistence type="predicted"/>
<dbReference type="PRINTS" id="PR01415">
    <property type="entry name" value="ANKYRIN"/>
</dbReference>
<dbReference type="InterPro" id="IPR032117">
    <property type="entry name" value="Caskin_C"/>
</dbReference>
<feature type="repeat" description="ANK" evidence="4">
    <location>
        <begin position="197"/>
        <end position="229"/>
    </location>
</feature>
<dbReference type="InterPro" id="IPR001660">
    <property type="entry name" value="SAM"/>
</dbReference>
<feature type="repeat" description="ANK" evidence="4">
    <location>
        <begin position="122"/>
        <end position="154"/>
    </location>
</feature>
<keyword evidence="7" id="KW-0732">Signal</keyword>
<evidence type="ECO:0000256" key="6">
    <source>
        <dbReference type="SAM" id="MobiDB-lite"/>
    </source>
</evidence>
<evidence type="ECO:0000259" key="9">
    <source>
        <dbReference type="PROSITE" id="PS50105"/>
    </source>
</evidence>
<evidence type="ECO:0000256" key="7">
    <source>
        <dbReference type="SAM" id="SignalP"/>
    </source>
</evidence>
<evidence type="ECO:0000313" key="11">
    <source>
        <dbReference type="Proteomes" id="UP000694620"/>
    </source>
</evidence>
<dbReference type="SMART" id="SM00454">
    <property type="entry name" value="SAM"/>
    <property type="match status" value="2"/>
</dbReference>
<dbReference type="InterPro" id="IPR001452">
    <property type="entry name" value="SH3_domain"/>
</dbReference>
<name>A0A8C4SNI2_ERPCA</name>
<dbReference type="InterPro" id="IPR035498">
    <property type="entry name" value="Caskin1/2_SAM_2"/>
</dbReference>
<dbReference type="Pfam" id="PF00536">
    <property type="entry name" value="SAM_1"/>
    <property type="match status" value="1"/>
</dbReference>
<dbReference type="AlphaFoldDB" id="A0A8C4SNI2"/>
<evidence type="ECO:0000256" key="3">
    <source>
        <dbReference type="ARBA" id="ARBA00023043"/>
    </source>
</evidence>
<reference evidence="10" key="3">
    <citation type="submission" date="2025-09" db="UniProtKB">
        <authorList>
            <consortium name="Ensembl"/>
        </authorList>
    </citation>
    <scope>IDENTIFICATION</scope>
</reference>
<reference evidence="10" key="2">
    <citation type="submission" date="2025-08" db="UniProtKB">
        <authorList>
            <consortium name="Ensembl"/>
        </authorList>
    </citation>
    <scope>IDENTIFICATION</scope>
</reference>
<dbReference type="Proteomes" id="UP000694620">
    <property type="component" value="Chromosome 14"/>
</dbReference>
<feature type="chain" id="PRO_5034515029" evidence="7">
    <location>
        <begin position="31"/>
        <end position="1169"/>
    </location>
</feature>
<dbReference type="PROSITE" id="PS50002">
    <property type="entry name" value="SH3"/>
    <property type="match status" value="1"/>
</dbReference>
<feature type="repeat" description="ANK" evidence="4">
    <location>
        <begin position="229"/>
        <end position="261"/>
    </location>
</feature>
<sequence>MQVRCTGDSKLSLVCAWFVCVCVCMRPAVGWRPAPGFVSCLASGVGWVWLQQTPASLFSALHFAALTGTTDLISLLLEAQATVDIKDNNGIRPLHYAAWQGMADKVFMLLRAGASVNMASQDGQIPLHLAAQYGHYEVSEMLLQHQSNPCILNKVQKTPLDLACEFGRLKVAQLLLNSNMCAALLEGGENKDGLEIACNTPLHLAARNGHKEIIQILLKAGISINRTTRAGTALHEAALYGKKEVVRLLLDSGIDVNLRNTYGQTALDIVNQFTTSHASKEIKQLLREASGILKVRALKDQWNIHDPTALNIRAGDIIMVLEQHSDGRWKGHIHDNQRGTDQVGYFSPAIVEVISRRAGLTVFENCSLDLTAIGVTKPGHRKKISIEIGKLNIPEWLPDYIPADLVEWLSAIGLSQYHKTFCENGYDSINIIRDVTWEDLQEIGIVKLGYQKKIMLAVKKLNDIQKFMNQRELENKALMHKIPSELATVTIETENGGECHSSQTAKMTTFQDAELSPELQSTISSKYNNHQDGLTIKSLLSFSSSQESIGGRSRGSGHSQEITVAQASLPKEPKKSLDHAECCNEHPRPGENEESYRRGYGSVDGINGGFVDCLVDERNIPEGQDQFQCCAQTKTINSDFHSYQNDSNATVEEMKLFCKPQHIPDIAKPQTLICPENSTTTKSITLSTVPVELEITKKDQDVFLKNVPSAVSVLSSQLPSKNGEFRTKKRSQSLTRCAMSDEDPEEDGRSLESYGSLTRRPVRRQLTNTQCATEHNVTRSQSFAVRARKKGPPPPPPKRLSSVTSLQSSNFKINLNAGINKLLEPPGVFSNITDTNSVRGIATMLEVSCENPAELQTHNVVFTLEKQKETFTKIVNEDCSTTENLAPVEKSVGYHILKNWSERLEQMAFSEPKTCVFNSIDPGRDEVRLITDDECKANTKGCLESSSSSQSSSSECIPFAEEGNLTIKQRPRIHNLLTESSREVVSNISLSEEEGMNAKHLEIPQFNLTESDTVKRRTKPREDKQQNTKGINELSVPTLTLNTTQAFISLHSSPTQDHVTDFTTPDKSLSPTDENPLISFIDTDFSRTANVRQINENLNPLEQTSGSVHVQQRLEQTATSLEAALQAVERKLNFQSTTGSDTIKSTRNILDDIGNMFDDLADQLDAMLE</sequence>
<dbReference type="PANTHER" id="PTHR24174:SF18">
    <property type="entry name" value="CASKIN-2"/>
    <property type="match status" value="1"/>
</dbReference>
<accession>A0A8C4SNI2</accession>
<dbReference type="SMART" id="SM00326">
    <property type="entry name" value="SH3"/>
    <property type="match status" value="1"/>
</dbReference>
<dbReference type="PROSITE" id="PS50088">
    <property type="entry name" value="ANK_REPEAT"/>
    <property type="match status" value="5"/>
</dbReference>